<dbReference type="GO" id="GO:0006879">
    <property type="term" value="P:intracellular iron ion homeostasis"/>
    <property type="evidence" value="ECO:0007669"/>
    <property type="project" value="UniProtKB-KW"/>
</dbReference>
<evidence type="ECO:0000256" key="9">
    <source>
        <dbReference type="RuleBase" id="RU361145"/>
    </source>
</evidence>
<dbReference type="SUPFAM" id="SSF47240">
    <property type="entry name" value="Ferritin-like"/>
    <property type="match status" value="1"/>
</dbReference>
<comment type="function">
    <text evidence="6">Stores iron in a soluble, non-toxic, readily available form. Important for iron homeostasis. Iron is taken up in the ferrous form and deposited as ferric hydroxides after oxidation. Also plays a role in delivery of iron to cells. Mediates iron uptake in capsule cells of the developing kidney. Delivery to lysosomes by the cargo receptor NCOA4 for autophagic degradation and release or iron.</text>
</comment>
<keyword evidence="2 9" id="KW-0409">Iron storage</keyword>
<comment type="caution">
    <text evidence="11">The sequence shown here is derived from an EMBL/GenBank/DDBJ whole genome shotgun (WGS) entry which is preliminary data.</text>
</comment>
<evidence type="ECO:0000256" key="7">
    <source>
        <dbReference type="ARBA" id="ARBA00047045"/>
    </source>
</evidence>
<dbReference type="InterPro" id="IPR012347">
    <property type="entry name" value="Ferritin-like"/>
</dbReference>
<gene>
    <name evidence="11" type="ORF">QTO34_015947</name>
</gene>
<evidence type="ECO:0000256" key="6">
    <source>
        <dbReference type="ARBA" id="ARBA00045578"/>
    </source>
</evidence>
<dbReference type="Proteomes" id="UP001177744">
    <property type="component" value="Unassembled WGS sequence"/>
</dbReference>
<feature type="domain" description="Ferritin-like diiron" evidence="10">
    <location>
        <begin position="109"/>
        <end position="248"/>
    </location>
</feature>
<evidence type="ECO:0000313" key="12">
    <source>
        <dbReference type="Proteomes" id="UP001177744"/>
    </source>
</evidence>
<dbReference type="PANTHER" id="PTHR11431">
    <property type="entry name" value="FERRITIN"/>
    <property type="match status" value="1"/>
</dbReference>
<organism evidence="11 12">
    <name type="scientific">Cnephaeus nilssonii</name>
    <name type="common">Northern bat</name>
    <name type="synonym">Eptesicus nilssonii</name>
    <dbReference type="NCBI Taxonomy" id="3371016"/>
    <lineage>
        <taxon>Eukaryota</taxon>
        <taxon>Metazoa</taxon>
        <taxon>Chordata</taxon>
        <taxon>Craniata</taxon>
        <taxon>Vertebrata</taxon>
        <taxon>Euteleostomi</taxon>
        <taxon>Mammalia</taxon>
        <taxon>Eutheria</taxon>
        <taxon>Laurasiatheria</taxon>
        <taxon>Chiroptera</taxon>
        <taxon>Yangochiroptera</taxon>
        <taxon>Vespertilionidae</taxon>
        <taxon>Cnephaeus</taxon>
    </lineage>
</organism>
<dbReference type="InterPro" id="IPR009040">
    <property type="entry name" value="Ferritin-like_diiron"/>
</dbReference>
<evidence type="ECO:0000256" key="2">
    <source>
        <dbReference type="ARBA" id="ARBA00022434"/>
    </source>
</evidence>
<dbReference type="GO" id="GO:0008199">
    <property type="term" value="F:ferric iron binding"/>
    <property type="evidence" value="ECO:0007669"/>
    <property type="project" value="InterPro"/>
</dbReference>
<dbReference type="Gene3D" id="1.20.1260.10">
    <property type="match status" value="1"/>
</dbReference>
<comment type="similarity">
    <text evidence="1 9">Belongs to the ferritin family.</text>
</comment>
<evidence type="ECO:0000256" key="3">
    <source>
        <dbReference type="ARBA" id="ARBA00022723"/>
    </source>
</evidence>
<dbReference type="InterPro" id="IPR009078">
    <property type="entry name" value="Ferritin-like_SF"/>
</dbReference>
<reference evidence="11" key="1">
    <citation type="submission" date="2023-06" db="EMBL/GenBank/DDBJ databases">
        <title>Reference genome for the Northern bat (Eptesicus nilssonii), a most northern bat species.</title>
        <authorList>
            <person name="Laine V.N."/>
            <person name="Pulliainen A.T."/>
            <person name="Lilley T.M."/>
        </authorList>
    </citation>
    <scope>NUCLEOTIDE SEQUENCE</scope>
    <source>
        <strain evidence="11">BLF_Eptnil</strain>
        <tissue evidence="11">Kidney</tissue>
    </source>
</reference>
<comment type="subunit">
    <text evidence="7">Oligomer of 24 subunits. There are two types of subunits: L (light) chain and H (heavy) chain. The major chain can be light or heavy, depending on the species and tissue type. The functional molecule forms a roughly spherical shell with a diameter of 12 nm and contains a central cavity into which the insoluble mineral iron core is deposited. Interacts with NCOA4.</text>
</comment>
<accession>A0AA40LR91</accession>
<evidence type="ECO:0000256" key="8">
    <source>
        <dbReference type="PIRSR" id="PIRSR601519-1"/>
    </source>
</evidence>
<keyword evidence="4 8" id="KW-0408">Iron</keyword>
<dbReference type="AlphaFoldDB" id="A0AA40LR91"/>
<evidence type="ECO:0000256" key="5">
    <source>
        <dbReference type="ARBA" id="ARBA00044942"/>
    </source>
</evidence>
<dbReference type="EMBL" id="JAULJE010000005">
    <property type="protein sequence ID" value="KAK1343171.1"/>
    <property type="molecule type" value="Genomic_DNA"/>
</dbReference>
<dbReference type="PANTHER" id="PTHR11431:SF47">
    <property type="entry name" value="FERRITIN LIGHT CHAIN"/>
    <property type="match status" value="1"/>
</dbReference>
<keyword evidence="12" id="KW-1185">Reference proteome</keyword>
<name>A0AA40LR91_CNENI</name>
<evidence type="ECO:0000259" key="10">
    <source>
        <dbReference type="PROSITE" id="PS50905"/>
    </source>
</evidence>
<evidence type="ECO:0000256" key="1">
    <source>
        <dbReference type="ARBA" id="ARBA00007513"/>
    </source>
</evidence>
<dbReference type="GO" id="GO:0008198">
    <property type="term" value="F:ferrous iron binding"/>
    <property type="evidence" value="ECO:0007669"/>
    <property type="project" value="TreeGrafter"/>
</dbReference>
<dbReference type="GO" id="GO:0006826">
    <property type="term" value="P:iron ion transport"/>
    <property type="evidence" value="ECO:0007669"/>
    <property type="project" value="InterPro"/>
</dbReference>
<sequence length="248" mass="27331">MASSGSGRGCLTRELPLPSHHSSAAPALSVCPLVVTAHHMCQLVGHRSVASTLFGRNRPRDAQLPASGHSPASYPVTTFTTTSGTSQHTRFFFYFNSLLPNSHELPNSSELFHRGGGCGQPPGQPALRASHTHLSLGFYFDQDDVALEGVSHFFPELAEKKPEGSERLFKLHNKRGGRILFRDVLKPQDEWANLRTPWTALALERNLDQALLELQALGSTRADPHLCDLLENHFRGEEVKLVKKMGHT</sequence>
<dbReference type="InterPro" id="IPR001519">
    <property type="entry name" value="Ferritin"/>
</dbReference>
<dbReference type="PROSITE" id="PS50905">
    <property type="entry name" value="FERRITIN_LIKE"/>
    <property type="match status" value="1"/>
</dbReference>
<evidence type="ECO:0000256" key="4">
    <source>
        <dbReference type="ARBA" id="ARBA00023004"/>
    </source>
</evidence>
<protein>
    <recommendedName>
        <fullName evidence="9">Ferritin</fullName>
    </recommendedName>
</protein>
<keyword evidence="3 8" id="KW-0479">Metal-binding</keyword>
<evidence type="ECO:0000313" key="11">
    <source>
        <dbReference type="EMBL" id="KAK1343171.1"/>
    </source>
</evidence>
<comment type="subcellular location">
    <subcellularLocation>
        <location evidence="5">Autolysosome</location>
    </subcellularLocation>
</comment>
<proteinExistence type="inferred from homology"/>
<feature type="binding site" evidence="8">
    <location>
        <position position="204"/>
    </location>
    <ligand>
        <name>Fe cation</name>
        <dbReference type="ChEBI" id="CHEBI:24875"/>
        <label>1</label>
    </ligand>
</feature>
<dbReference type="InterPro" id="IPR008331">
    <property type="entry name" value="Ferritin_DPS_dom"/>
</dbReference>
<dbReference type="Pfam" id="PF00210">
    <property type="entry name" value="Ferritin"/>
    <property type="match status" value="1"/>
</dbReference>
<dbReference type="GO" id="GO:0044754">
    <property type="term" value="C:autolysosome"/>
    <property type="evidence" value="ECO:0007669"/>
    <property type="project" value="UniProtKB-SubCell"/>
</dbReference>